<evidence type="ECO:0000256" key="9">
    <source>
        <dbReference type="RuleBase" id="RU004320"/>
    </source>
</evidence>
<comment type="similarity">
    <text evidence="5 7 9">Belongs to the PTH family.</text>
</comment>
<dbReference type="Proteomes" id="UP001147830">
    <property type="component" value="Unassembled WGS sequence"/>
</dbReference>
<comment type="catalytic activity">
    <reaction evidence="7 8">
        <text>an N-acyl-L-alpha-aminoacyl-tRNA + H2O = an N-acyl-L-amino acid + a tRNA + H(+)</text>
        <dbReference type="Rhea" id="RHEA:54448"/>
        <dbReference type="Rhea" id="RHEA-COMP:10123"/>
        <dbReference type="Rhea" id="RHEA-COMP:13883"/>
        <dbReference type="ChEBI" id="CHEBI:15377"/>
        <dbReference type="ChEBI" id="CHEBI:15378"/>
        <dbReference type="ChEBI" id="CHEBI:59874"/>
        <dbReference type="ChEBI" id="CHEBI:78442"/>
        <dbReference type="ChEBI" id="CHEBI:138191"/>
        <dbReference type="EC" id="3.1.1.29"/>
    </reaction>
</comment>
<dbReference type="PANTHER" id="PTHR17224">
    <property type="entry name" value="PEPTIDYL-TRNA HYDROLASE"/>
    <property type="match status" value="1"/>
</dbReference>
<feature type="site" description="Stabilizes the basic form of H active site to accept a proton" evidence="7">
    <location>
        <position position="96"/>
    </location>
</feature>
<proteinExistence type="inferred from homology"/>
<dbReference type="EC" id="3.1.1.29" evidence="1 7"/>
<dbReference type="EMBL" id="JAOANI010000028">
    <property type="protein sequence ID" value="MCT7360717.1"/>
    <property type="molecule type" value="Genomic_DNA"/>
</dbReference>
<dbReference type="Gene3D" id="3.40.50.1470">
    <property type="entry name" value="Peptidyl-tRNA hydrolase"/>
    <property type="match status" value="1"/>
</dbReference>
<reference evidence="10" key="2">
    <citation type="submission" date="2022-08" db="EMBL/GenBank/DDBJ databases">
        <authorList>
            <person name="Dong C."/>
        </authorList>
    </citation>
    <scope>NUCLEOTIDE SEQUENCE</scope>
    <source>
        <strain evidence="10">59MF3M-4</strain>
    </source>
</reference>
<keyword evidence="11" id="KW-1185">Reference proteome</keyword>
<feature type="site" description="Discriminates between blocked and unblocked aminoacyl-tRNA" evidence="7">
    <location>
        <position position="13"/>
    </location>
</feature>
<dbReference type="GO" id="GO:0072344">
    <property type="term" value="P:rescue of stalled ribosome"/>
    <property type="evidence" value="ECO:0007669"/>
    <property type="project" value="UniProtKB-UniRule"/>
</dbReference>
<accession>A0A9X2WJ16</accession>
<evidence type="ECO:0000256" key="4">
    <source>
        <dbReference type="ARBA" id="ARBA00022884"/>
    </source>
</evidence>
<sequence length="195" mass="21009">MSDSIQLIVGLGNPGAEYEHTRHNAGAWLVERLAQSERISLSPEKKFSGRAGKGRLGGQECWLLIPTTFMNLSGQAVQALANFYKLKPEQILVVHDELDLPAGTAKFKFGGGHGGQNGLRDIISKLGNNQNFHRLRIGIGHPGDKSQVTGHVLGRASKSDQQAIDAAIDEALRVLPDAISGNLAKAMNRLHSFKG</sequence>
<feature type="binding site" evidence="7">
    <location>
        <position position="69"/>
    </location>
    <ligand>
        <name>tRNA</name>
        <dbReference type="ChEBI" id="CHEBI:17843"/>
    </ligand>
</feature>
<dbReference type="FunFam" id="3.40.50.1470:FF:000001">
    <property type="entry name" value="Peptidyl-tRNA hydrolase"/>
    <property type="match status" value="1"/>
</dbReference>
<dbReference type="PROSITE" id="PS01195">
    <property type="entry name" value="PEPT_TRNA_HYDROL_1"/>
    <property type="match status" value="1"/>
</dbReference>
<comment type="subunit">
    <text evidence="7">Monomer.</text>
</comment>
<evidence type="ECO:0000256" key="1">
    <source>
        <dbReference type="ARBA" id="ARBA00013260"/>
    </source>
</evidence>
<dbReference type="HAMAP" id="MF_00083">
    <property type="entry name" value="Pept_tRNA_hydro_bact"/>
    <property type="match status" value="1"/>
</dbReference>
<dbReference type="GO" id="GO:0005737">
    <property type="term" value="C:cytoplasm"/>
    <property type="evidence" value="ECO:0007669"/>
    <property type="project" value="UniProtKB-SubCell"/>
</dbReference>
<dbReference type="InterPro" id="IPR036416">
    <property type="entry name" value="Pept_tRNA_hydro_sf"/>
</dbReference>
<protein>
    <recommendedName>
        <fullName evidence="6 7">Peptidyl-tRNA hydrolase</fullName>
        <shortName evidence="7">Pth</shortName>
        <ecNumber evidence="1 7">3.1.1.29</ecNumber>
    </recommendedName>
</protein>
<dbReference type="GO" id="GO:0006515">
    <property type="term" value="P:protein quality control for misfolded or incompletely synthesized proteins"/>
    <property type="evidence" value="ECO:0007669"/>
    <property type="project" value="UniProtKB-UniRule"/>
</dbReference>
<evidence type="ECO:0000313" key="10">
    <source>
        <dbReference type="EMBL" id="MCT7360717.1"/>
    </source>
</evidence>
<dbReference type="InterPro" id="IPR018171">
    <property type="entry name" value="Pept_tRNA_hydro_CS"/>
</dbReference>
<dbReference type="InterPro" id="IPR001328">
    <property type="entry name" value="Pept_tRNA_hydro"/>
</dbReference>
<dbReference type="CDD" id="cd00462">
    <property type="entry name" value="PTH"/>
    <property type="match status" value="1"/>
</dbReference>
<feature type="binding site" evidence="7">
    <location>
        <position position="117"/>
    </location>
    <ligand>
        <name>tRNA</name>
        <dbReference type="ChEBI" id="CHEBI:17843"/>
    </ligand>
</feature>
<evidence type="ECO:0000256" key="3">
    <source>
        <dbReference type="ARBA" id="ARBA00022801"/>
    </source>
</evidence>
<dbReference type="AlphaFoldDB" id="A0A9X2WJ16"/>
<keyword evidence="4 7" id="KW-0694">RNA-binding</keyword>
<dbReference type="SUPFAM" id="SSF53178">
    <property type="entry name" value="Peptidyl-tRNA hydrolase-like"/>
    <property type="match status" value="1"/>
</dbReference>
<comment type="function">
    <text evidence="7">Hydrolyzes ribosome-free peptidyl-tRNAs (with 1 or more amino acids incorporated), which drop off the ribosome during protein synthesis, or as a result of ribosome stalling.</text>
</comment>
<evidence type="ECO:0000256" key="8">
    <source>
        <dbReference type="RuleBase" id="RU000673"/>
    </source>
</evidence>
<dbReference type="Pfam" id="PF01195">
    <property type="entry name" value="Pept_tRNA_hydro"/>
    <property type="match status" value="1"/>
</dbReference>
<dbReference type="NCBIfam" id="TIGR00447">
    <property type="entry name" value="pth"/>
    <property type="match status" value="1"/>
</dbReference>
<comment type="function">
    <text evidence="7">Catalyzes the release of premature peptidyl moieties from peptidyl-tRNA molecules trapped in stalled 50S ribosomal subunits, and thus maintains levels of free tRNAs and 50S ribosomes.</text>
</comment>
<dbReference type="GO" id="GO:0000049">
    <property type="term" value="F:tRNA binding"/>
    <property type="evidence" value="ECO:0007669"/>
    <property type="project" value="UniProtKB-UniRule"/>
</dbReference>
<evidence type="ECO:0000256" key="7">
    <source>
        <dbReference type="HAMAP-Rule" id="MF_00083"/>
    </source>
</evidence>
<dbReference type="PANTHER" id="PTHR17224:SF1">
    <property type="entry name" value="PEPTIDYL-TRNA HYDROLASE"/>
    <property type="match status" value="1"/>
</dbReference>
<feature type="active site" description="Proton acceptor" evidence="7">
    <location>
        <position position="23"/>
    </location>
</feature>
<evidence type="ECO:0000256" key="5">
    <source>
        <dbReference type="ARBA" id="ARBA00038063"/>
    </source>
</evidence>
<dbReference type="RefSeq" id="WP_260977542.1">
    <property type="nucleotide sequence ID" value="NZ_JAOANI010000028.1"/>
</dbReference>
<organism evidence="10 11">
    <name type="scientific">Thalassolituus pacificus</name>
    <dbReference type="NCBI Taxonomy" id="2975440"/>
    <lineage>
        <taxon>Bacteria</taxon>
        <taxon>Pseudomonadati</taxon>
        <taxon>Pseudomonadota</taxon>
        <taxon>Gammaproteobacteria</taxon>
        <taxon>Oceanospirillales</taxon>
        <taxon>Oceanospirillaceae</taxon>
        <taxon>Thalassolituus</taxon>
    </lineage>
</organism>
<feature type="binding site" evidence="7">
    <location>
        <position position="71"/>
    </location>
    <ligand>
        <name>tRNA</name>
        <dbReference type="ChEBI" id="CHEBI:17843"/>
    </ligand>
</feature>
<keyword evidence="2 7" id="KW-0820">tRNA-binding</keyword>
<dbReference type="GO" id="GO:0004045">
    <property type="term" value="F:peptidyl-tRNA hydrolase activity"/>
    <property type="evidence" value="ECO:0007669"/>
    <property type="project" value="UniProtKB-UniRule"/>
</dbReference>
<evidence type="ECO:0000313" key="11">
    <source>
        <dbReference type="Proteomes" id="UP001147830"/>
    </source>
</evidence>
<comment type="subcellular location">
    <subcellularLocation>
        <location evidence="7">Cytoplasm</location>
    </subcellularLocation>
</comment>
<name>A0A9X2WJ16_9GAMM</name>
<keyword evidence="3 7" id="KW-0378">Hydrolase</keyword>
<gene>
    <name evidence="7 10" type="primary">pth</name>
    <name evidence="10" type="ORF">NYR02_16975</name>
</gene>
<evidence type="ECO:0000256" key="2">
    <source>
        <dbReference type="ARBA" id="ARBA00022555"/>
    </source>
</evidence>
<reference evidence="10" key="1">
    <citation type="journal article" date="2022" name="Front. Microbiol.">
        <title>Genome-based taxonomic rearrangement of Oceanobacter-related bacteria including the description of Thalassolituus hydrocarbonoclasticus sp. nov. and Thalassolituus pacificus sp. nov. and emended description of the genus Thalassolituus.</title>
        <authorList>
            <person name="Dong C."/>
            <person name="Wei L."/>
            <person name="Wang J."/>
            <person name="Lai Q."/>
            <person name="Huang Z."/>
            <person name="Shao Z."/>
        </authorList>
    </citation>
    <scope>NUCLEOTIDE SEQUENCE</scope>
    <source>
        <strain evidence="10">59MF3M-4</strain>
    </source>
</reference>
<evidence type="ECO:0000256" key="6">
    <source>
        <dbReference type="ARBA" id="ARBA00050038"/>
    </source>
</evidence>
<comment type="caution">
    <text evidence="10">The sequence shown here is derived from an EMBL/GenBank/DDBJ whole genome shotgun (WGS) entry which is preliminary data.</text>
</comment>
<keyword evidence="7" id="KW-0963">Cytoplasm</keyword>
<feature type="binding site" evidence="7">
    <location>
        <position position="18"/>
    </location>
    <ligand>
        <name>tRNA</name>
        <dbReference type="ChEBI" id="CHEBI:17843"/>
    </ligand>
</feature>